<dbReference type="RefSeq" id="WP_192754592.1">
    <property type="nucleotide sequence ID" value="NZ_BAABJL010000042.1"/>
</dbReference>
<dbReference type="PANTHER" id="PTHR43252">
    <property type="entry name" value="TRANSCRIPTIONAL REGULATOR YQJI"/>
    <property type="match status" value="1"/>
</dbReference>
<name>A0A927N3F6_9ACTN</name>
<dbReference type="AlphaFoldDB" id="A0A927N3F6"/>
<dbReference type="InterPro" id="IPR005149">
    <property type="entry name" value="Tscrpt_reg_PadR_N"/>
</dbReference>
<sequence length="193" mass="21632">MSLRFALLGLLAVEPGSGYALTQRFAQSLEKYAWHANHSQIYPELNKLAGDGLIEVIAEGARGSRTYAISDAGRDALQDWMLSPTRDSRVRSEEILRMFMLSALEPPLAQDLLRGYVERAARQRDEIRAIVAHIESEEDASSPTQFGRFAAEFGVRQYDAFLEWARWALARIERFQAEAGQGSGRGKRPSTTQ</sequence>
<proteinExistence type="predicted"/>
<evidence type="ECO:0000313" key="3">
    <source>
        <dbReference type="EMBL" id="MBE1611369.1"/>
    </source>
</evidence>
<comment type="caution">
    <text evidence="3">The sequence shown here is derived from an EMBL/GenBank/DDBJ whole genome shotgun (WGS) entry which is preliminary data.</text>
</comment>
<accession>A0A927N3F6</accession>
<protein>
    <submittedName>
        <fullName evidence="3">DNA-binding PadR family transcriptional regulator</fullName>
    </submittedName>
</protein>
<keyword evidence="3" id="KW-0238">DNA-binding</keyword>
<dbReference type="InterPro" id="IPR036390">
    <property type="entry name" value="WH_DNA-bd_sf"/>
</dbReference>
<dbReference type="Proteomes" id="UP000638648">
    <property type="component" value="Unassembled WGS sequence"/>
</dbReference>
<reference evidence="3" key="1">
    <citation type="submission" date="2020-10" db="EMBL/GenBank/DDBJ databases">
        <title>Sequencing the genomes of 1000 actinobacteria strains.</title>
        <authorList>
            <person name="Klenk H.-P."/>
        </authorList>
    </citation>
    <scope>NUCLEOTIDE SEQUENCE</scope>
    <source>
        <strain evidence="3">DSM 45354</strain>
    </source>
</reference>
<keyword evidence="4" id="KW-1185">Reference proteome</keyword>
<dbReference type="PANTHER" id="PTHR43252:SF2">
    <property type="entry name" value="TRANSCRIPTION REGULATOR, PADR-LIKE FAMILY"/>
    <property type="match status" value="1"/>
</dbReference>
<dbReference type="Pfam" id="PF03551">
    <property type="entry name" value="PadR"/>
    <property type="match status" value="1"/>
</dbReference>
<dbReference type="EMBL" id="JADBEM010000001">
    <property type="protein sequence ID" value="MBE1611369.1"/>
    <property type="molecule type" value="Genomic_DNA"/>
</dbReference>
<feature type="domain" description="Transcription regulator PadR C-terminal" evidence="2">
    <location>
        <begin position="90"/>
        <end position="172"/>
    </location>
</feature>
<dbReference type="InterPro" id="IPR018309">
    <property type="entry name" value="Tscrpt_reg_PadR_C"/>
</dbReference>
<dbReference type="SUPFAM" id="SSF46785">
    <property type="entry name" value="Winged helix' DNA-binding domain"/>
    <property type="match status" value="1"/>
</dbReference>
<dbReference type="Gene3D" id="1.10.10.10">
    <property type="entry name" value="Winged helix-like DNA-binding domain superfamily/Winged helix DNA-binding domain"/>
    <property type="match status" value="1"/>
</dbReference>
<evidence type="ECO:0000313" key="4">
    <source>
        <dbReference type="Proteomes" id="UP000638648"/>
    </source>
</evidence>
<dbReference type="GO" id="GO:0003677">
    <property type="term" value="F:DNA binding"/>
    <property type="evidence" value="ECO:0007669"/>
    <property type="project" value="UniProtKB-KW"/>
</dbReference>
<evidence type="ECO:0000259" key="1">
    <source>
        <dbReference type="Pfam" id="PF03551"/>
    </source>
</evidence>
<gene>
    <name evidence="3" type="ORF">HEB94_008217</name>
</gene>
<dbReference type="InterPro" id="IPR036388">
    <property type="entry name" value="WH-like_DNA-bd_sf"/>
</dbReference>
<organism evidence="3 4">
    <name type="scientific">Actinopolymorpha pittospori</name>
    <dbReference type="NCBI Taxonomy" id="648752"/>
    <lineage>
        <taxon>Bacteria</taxon>
        <taxon>Bacillati</taxon>
        <taxon>Actinomycetota</taxon>
        <taxon>Actinomycetes</taxon>
        <taxon>Propionibacteriales</taxon>
        <taxon>Actinopolymorphaceae</taxon>
        <taxon>Actinopolymorpha</taxon>
    </lineage>
</organism>
<evidence type="ECO:0000259" key="2">
    <source>
        <dbReference type="Pfam" id="PF10400"/>
    </source>
</evidence>
<dbReference type="Pfam" id="PF10400">
    <property type="entry name" value="Vir_act_alpha_C"/>
    <property type="match status" value="1"/>
</dbReference>
<feature type="domain" description="Transcription regulator PadR N-terminal" evidence="1">
    <location>
        <begin position="7"/>
        <end position="78"/>
    </location>
</feature>